<dbReference type="Pfam" id="PF07980">
    <property type="entry name" value="SusD_RagB"/>
    <property type="match status" value="1"/>
</dbReference>
<sequence>MKKIFFCLSVFFLLSCTKLDEKIFDKIPESEFPENEAQAALNIIPTYKELADLIDDAGWWFLAQEVTSDELVFPVRLTDWEDGGKWRVLYQHDWNNNVDAVNSMWAHMYDGVFEANKAIDELLPFASIEAAKINIAKLKTLRAFYYYLLMDNYGNVPYVTSFYTAESQPKKTPRETIYNNLISDLKESVPYLAVSTKKYAVSKGLAYSILAKLYLNAEIYTGKAQWNLAENYCDSIIQLGVYNLESKPLLPFIAKNENSIENIFTIPFDSKSLKGFRLHMRTLHYLSNQTFDMLVGPWNGCAVTEQHYNTFTDDDLRKKGFIVGQQYTSGGQILVDLTAGSNLIIKPRIPALVMDASYKLDEIRMSGARVGKYEIEPGTDENLNNDFPLFRYADILLMKAEARIRQGLNGDRFVNMVRVRSGVSSWSGTNLTMILAERGREMFCEGHRRQDLIRFKKFNDPWWEKKASSTDQSTFPIPQWAIDANPNLGL</sequence>
<evidence type="ECO:0000256" key="1">
    <source>
        <dbReference type="ARBA" id="ARBA00004442"/>
    </source>
</evidence>
<protein>
    <submittedName>
        <fullName evidence="8">RagB/SusD family nutrient uptake outer membrane protein</fullName>
    </submittedName>
</protein>
<dbReference type="Pfam" id="PF14322">
    <property type="entry name" value="SusD-like_3"/>
    <property type="match status" value="1"/>
</dbReference>
<dbReference type="Gene3D" id="1.25.40.390">
    <property type="match status" value="1"/>
</dbReference>
<feature type="domain" description="SusD-like N-terminal" evidence="7">
    <location>
        <begin position="85"/>
        <end position="215"/>
    </location>
</feature>
<proteinExistence type="inferred from homology"/>
<evidence type="ECO:0000313" key="9">
    <source>
        <dbReference type="Proteomes" id="UP000808349"/>
    </source>
</evidence>
<accession>A0A9D7XJM1</accession>
<comment type="subcellular location">
    <subcellularLocation>
        <location evidence="1">Cell outer membrane</location>
    </subcellularLocation>
</comment>
<dbReference type="GO" id="GO:0009279">
    <property type="term" value="C:cell outer membrane"/>
    <property type="evidence" value="ECO:0007669"/>
    <property type="project" value="UniProtKB-SubCell"/>
</dbReference>
<reference evidence="8 9" key="1">
    <citation type="submission" date="2020-10" db="EMBL/GenBank/DDBJ databases">
        <title>Connecting structure to function with the recovery of over 1000 high-quality activated sludge metagenome-assembled genomes encoding full-length rRNA genes using long-read sequencing.</title>
        <authorList>
            <person name="Singleton C.M."/>
            <person name="Petriglieri F."/>
            <person name="Kristensen J.M."/>
            <person name="Kirkegaard R.H."/>
            <person name="Michaelsen T.Y."/>
            <person name="Andersen M.H."/>
            <person name="Karst S.M."/>
            <person name="Dueholm M.S."/>
            <person name="Nielsen P.H."/>
            <person name="Albertsen M."/>
        </authorList>
    </citation>
    <scope>NUCLEOTIDE SEQUENCE [LARGE SCALE GENOMIC DNA]</scope>
    <source>
        <strain evidence="8">Ribe_18-Q3-R11-54_BAT3C.373</strain>
    </source>
</reference>
<comment type="caution">
    <text evidence="8">The sequence shown here is derived from an EMBL/GenBank/DDBJ whole genome shotgun (WGS) entry which is preliminary data.</text>
</comment>
<evidence type="ECO:0000259" key="6">
    <source>
        <dbReference type="Pfam" id="PF07980"/>
    </source>
</evidence>
<keyword evidence="5" id="KW-0998">Cell outer membrane</keyword>
<dbReference type="InterPro" id="IPR012944">
    <property type="entry name" value="SusD_RagB_dom"/>
</dbReference>
<evidence type="ECO:0000256" key="5">
    <source>
        <dbReference type="ARBA" id="ARBA00023237"/>
    </source>
</evidence>
<keyword evidence="3" id="KW-0732">Signal</keyword>
<evidence type="ECO:0000256" key="3">
    <source>
        <dbReference type="ARBA" id="ARBA00022729"/>
    </source>
</evidence>
<keyword evidence="4" id="KW-0472">Membrane</keyword>
<organism evidence="8 9">
    <name type="scientific">Candidatus Defluviibacterium haderslevense</name>
    <dbReference type="NCBI Taxonomy" id="2981993"/>
    <lineage>
        <taxon>Bacteria</taxon>
        <taxon>Pseudomonadati</taxon>
        <taxon>Bacteroidota</taxon>
        <taxon>Saprospiria</taxon>
        <taxon>Saprospirales</taxon>
        <taxon>Saprospiraceae</taxon>
        <taxon>Candidatus Defluviibacterium</taxon>
    </lineage>
</organism>
<evidence type="ECO:0000256" key="4">
    <source>
        <dbReference type="ARBA" id="ARBA00023136"/>
    </source>
</evidence>
<dbReference type="InterPro" id="IPR011990">
    <property type="entry name" value="TPR-like_helical_dom_sf"/>
</dbReference>
<name>A0A9D7XJM1_9BACT</name>
<gene>
    <name evidence="8" type="ORF">IPO85_20485</name>
</gene>
<evidence type="ECO:0000259" key="7">
    <source>
        <dbReference type="Pfam" id="PF14322"/>
    </source>
</evidence>
<dbReference type="SUPFAM" id="SSF48452">
    <property type="entry name" value="TPR-like"/>
    <property type="match status" value="1"/>
</dbReference>
<dbReference type="AlphaFoldDB" id="A0A9D7XJM1"/>
<evidence type="ECO:0000256" key="2">
    <source>
        <dbReference type="ARBA" id="ARBA00006275"/>
    </source>
</evidence>
<feature type="domain" description="RagB/SusD" evidence="6">
    <location>
        <begin position="377"/>
        <end position="466"/>
    </location>
</feature>
<dbReference type="InterPro" id="IPR033985">
    <property type="entry name" value="SusD-like_N"/>
</dbReference>
<comment type="similarity">
    <text evidence="2">Belongs to the SusD family.</text>
</comment>
<dbReference type="PROSITE" id="PS51257">
    <property type="entry name" value="PROKAR_LIPOPROTEIN"/>
    <property type="match status" value="1"/>
</dbReference>
<evidence type="ECO:0000313" key="8">
    <source>
        <dbReference type="EMBL" id="MBK9719847.1"/>
    </source>
</evidence>
<dbReference type="EMBL" id="JADKFW010000021">
    <property type="protein sequence ID" value="MBK9719847.1"/>
    <property type="molecule type" value="Genomic_DNA"/>
</dbReference>
<dbReference type="Proteomes" id="UP000808349">
    <property type="component" value="Unassembled WGS sequence"/>
</dbReference>